<evidence type="ECO:0000256" key="2">
    <source>
        <dbReference type="ARBA" id="ARBA00022771"/>
    </source>
</evidence>
<feature type="domain" description="Smr" evidence="7">
    <location>
        <begin position="776"/>
        <end position="811"/>
    </location>
</feature>
<dbReference type="STRING" id="1884261.A0A5C3QKM1"/>
<dbReference type="PROSITE" id="PS50103">
    <property type="entry name" value="ZF_C3H1"/>
    <property type="match status" value="2"/>
</dbReference>
<evidence type="ECO:0000259" key="7">
    <source>
        <dbReference type="PROSITE" id="PS50828"/>
    </source>
</evidence>
<dbReference type="SMART" id="SM00356">
    <property type="entry name" value="ZnF_C3H1"/>
    <property type="match status" value="2"/>
</dbReference>
<keyword evidence="3 4" id="KW-0862">Zinc</keyword>
<dbReference type="SUPFAM" id="SSF160443">
    <property type="entry name" value="SMR domain-like"/>
    <property type="match status" value="1"/>
</dbReference>
<protein>
    <recommendedName>
        <fullName evidence="10">C3H1-type domain-containing protein</fullName>
    </recommendedName>
</protein>
<dbReference type="PANTHER" id="PTHR46651:SF1">
    <property type="entry name" value="SMALL MUTS RELATED FAMILY PROTEIN"/>
    <property type="match status" value="1"/>
</dbReference>
<feature type="region of interest" description="Disordered" evidence="5">
    <location>
        <begin position="434"/>
        <end position="463"/>
    </location>
</feature>
<evidence type="ECO:0000256" key="4">
    <source>
        <dbReference type="PROSITE-ProRule" id="PRU00723"/>
    </source>
</evidence>
<proteinExistence type="predicted"/>
<feature type="domain" description="C3H1-type" evidence="6">
    <location>
        <begin position="484"/>
        <end position="507"/>
    </location>
</feature>
<feature type="region of interest" description="Disordered" evidence="5">
    <location>
        <begin position="112"/>
        <end position="164"/>
    </location>
</feature>
<organism evidence="8 9">
    <name type="scientific">Pterulicium gracile</name>
    <dbReference type="NCBI Taxonomy" id="1884261"/>
    <lineage>
        <taxon>Eukaryota</taxon>
        <taxon>Fungi</taxon>
        <taxon>Dikarya</taxon>
        <taxon>Basidiomycota</taxon>
        <taxon>Agaricomycotina</taxon>
        <taxon>Agaricomycetes</taxon>
        <taxon>Agaricomycetidae</taxon>
        <taxon>Agaricales</taxon>
        <taxon>Pleurotineae</taxon>
        <taxon>Pterulaceae</taxon>
        <taxon>Pterulicium</taxon>
    </lineage>
</organism>
<feature type="region of interest" description="Disordered" evidence="5">
    <location>
        <begin position="358"/>
        <end position="380"/>
    </location>
</feature>
<feature type="region of interest" description="Disordered" evidence="5">
    <location>
        <begin position="226"/>
        <end position="249"/>
    </location>
</feature>
<dbReference type="InterPro" id="IPR000571">
    <property type="entry name" value="Znf_CCCH"/>
</dbReference>
<keyword evidence="9" id="KW-1185">Reference proteome</keyword>
<dbReference type="SUPFAM" id="SSF90229">
    <property type="entry name" value="CCCH zinc finger"/>
    <property type="match status" value="1"/>
</dbReference>
<evidence type="ECO:0000259" key="6">
    <source>
        <dbReference type="PROSITE" id="PS50103"/>
    </source>
</evidence>
<keyword evidence="1 4" id="KW-0479">Metal-binding</keyword>
<evidence type="ECO:0000313" key="9">
    <source>
        <dbReference type="Proteomes" id="UP000305067"/>
    </source>
</evidence>
<dbReference type="SMART" id="SM01162">
    <property type="entry name" value="DUF1771"/>
    <property type="match status" value="1"/>
</dbReference>
<dbReference type="Pfam" id="PF08590">
    <property type="entry name" value="DUF1771"/>
    <property type="match status" value="1"/>
</dbReference>
<sequence>MASRTMSLPIPVPSDFIQDGQRYPHVHAQLVAISRQSKPDLDDAAEDPKISSGMLSTVVSLLDQEREDELKRMLREVFDIRNALILEQHILDLMHKHRDDTAGVPFLFLTPTKRPISRPNSRPSSPSIRFHQARPDTPTSAPSSPLVHLFKRPHTPTVSPLASTHQATSYMNVHVQPSYSQSNSPTLHHLTSAYVRNQYTSSLPASPLSSPRLLNAKAHEFKPIQRPLSAASSHPGGRTETPSPDMWAHSPFRASNLAIAAPLLAEKPLLGRSSSLQYSRGPYQSDEDDDDDDMYQHFQPSGADHEAQPYLPSIADYDVPWSNPSNIPHSPDDFFSLDPHSGNNGPYFNISQFDIAEPPSLPSQRPYADASHEAPPNPEADNDILTDGMTPFDVLSSVFGSTLAPSELEEALAANVYDFERSMAWLVDRSMPAASPPTNATRGPLPGTRMTVVGRDNQGQRGGRAGFNGMVGGNGRGAGGKPGQSGNRVCRYFVAGECLRADCRFSHDLERALCRFWLRGACAKNESCEFLHHLPKDVDVSSLSAAMNKVNVTTPPAPVVPNDDFPVLGTAVGPNGIRVYDPRTARFANAVKKSAAPSPVDAQAAAARREAMGISVDNLHSQLAIVAPKASPRIQLRAPSLLPTIPTGDSVNSMYMAYRSRALQLGGARNACLSRAADAWRRGDGAAAKRFSREGHDLNSKMSTEMASASAKLVRERAKIAEQAVKERDTNWSNDPADRTARGKLCGGGLGVILGVASTEVGNGKLSTGERTEAALDLHGLHSNEATEVLEQFLLALEKEHFYGLAYIIVGDEKHVGKQDPARGASRFRLAKGVREWIHRWSYPWNERETGVICVDPLTHSSE</sequence>
<feature type="domain" description="C3H1-type" evidence="6">
    <location>
        <begin position="508"/>
        <end position="535"/>
    </location>
</feature>
<gene>
    <name evidence="8" type="ORF">BDV98DRAFT_566401</name>
</gene>
<dbReference type="PANTHER" id="PTHR46651">
    <property type="entry name" value="POLYADENYLATE-BINDING PROTEIN-INTERACTING PROTEIN 7"/>
    <property type="match status" value="1"/>
</dbReference>
<dbReference type="InterPro" id="IPR053242">
    <property type="entry name" value="PAM2-like_domain"/>
</dbReference>
<feature type="compositionally biased region" description="Low complexity" evidence="5">
    <location>
        <begin position="117"/>
        <end position="129"/>
    </location>
</feature>
<dbReference type="EMBL" id="ML178823">
    <property type="protein sequence ID" value="TFL01918.1"/>
    <property type="molecule type" value="Genomic_DNA"/>
</dbReference>
<reference evidence="8 9" key="1">
    <citation type="journal article" date="2019" name="Nat. Ecol. Evol.">
        <title>Megaphylogeny resolves global patterns of mushroom evolution.</title>
        <authorList>
            <person name="Varga T."/>
            <person name="Krizsan K."/>
            <person name="Foldi C."/>
            <person name="Dima B."/>
            <person name="Sanchez-Garcia M."/>
            <person name="Sanchez-Ramirez S."/>
            <person name="Szollosi G.J."/>
            <person name="Szarkandi J.G."/>
            <person name="Papp V."/>
            <person name="Albert L."/>
            <person name="Andreopoulos W."/>
            <person name="Angelini C."/>
            <person name="Antonin V."/>
            <person name="Barry K.W."/>
            <person name="Bougher N.L."/>
            <person name="Buchanan P."/>
            <person name="Buyck B."/>
            <person name="Bense V."/>
            <person name="Catcheside P."/>
            <person name="Chovatia M."/>
            <person name="Cooper J."/>
            <person name="Damon W."/>
            <person name="Desjardin D."/>
            <person name="Finy P."/>
            <person name="Geml J."/>
            <person name="Haridas S."/>
            <person name="Hughes K."/>
            <person name="Justo A."/>
            <person name="Karasinski D."/>
            <person name="Kautmanova I."/>
            <person name="Kiss B."/>
            <person name="Kocsube S."/>
            <person name="Kotiranta H."/>
            <person name="LaButti K.M."/>
            <person name="Lechner B.E."/>
            <person name="Liimatainen K."/>
            <person name="Lipzen A."/>
            <person name="Lukacs Z."/>
            <person name="Mihaltcheva S."/>
            <person name="Morgado L.N."/>
            <person name="Niskanen T."/>
            <person name="Noordeloos M.E."/>
            <person name="Ohm R.A."/>
            <person name="Ortiz-Santana B."/>
            <person name="Ovrebo C."/>
            <person name="Racz N."/>
            <person name="Riley R."/>
            <person name="Savchenko A."/>
            <person name="Shiryaev A."/>
            <person name="Soop K."/>
            <person name="Spirin V."/>
            <person name="Szebenyi C."/>
            <person name="Tomsovsky M."/>
            <person name="Tulloss R.E."/>
            <person name="Uehling J."/>
            <person name="Grigoriev I.V."/>
            <person name="Vagvolgyi C."/>
            <person name="Papp T."/>
            <person name="Martin F.M."/>
            <person name="Miettinen O."/>
            <person name="Hibbett D.S."/>
            <person name="Nagy L.G."/>
        </authorList>
    </citation>
    <scope>NUCLEOTIDE SEQUENCE [LARGE SCALE GENOMIC DNA]</scope>
    <source>
        <strain evidence="8 9">CBS 309.79</strain>
    </source>
</reference>
<dbReference type="InterPro" id="IPR036855">
    <property type="entry name" value="Znf_CCCH_sf"/>
</dbReference>
<evidence type="ECO:0000256" key="5">
    <source>
        <dbReference type="SAM" id="MobiDB-lite"/>
    </source>
</evidence>
<name>A0A5C3QKM1_9AGAR</name>
<dbReference type="Pfam" id="PF00642">
    <property type="entry name" value="zf-CCCH"/>
    <property type="match status" value="1"/>
</dbReference>
<evidence type="ECO:0000313" key="8">
    <source>
        <dbReference type="EMBL" id="TFL01918.1"/>
    </source>
</evidence>
<feature type="zinc finger region" description="C3H1-type" evidence="4">
    <location>
        <begin position="508"/>
        <end position="535"/>
    </location>
</feature>
<evidence type="ECO:0000256" key="1">
    <source>
        <dbReference type="ARBA" id="ARBA00022723"/>
    </source>
</evidence>
<dbReference type="Gene3D" id="4.10.1000.10">
    <property type="entry name" value="Zinc finger, CCCH-type"/>
    <property type="match status" value="1"/>
</dbReference>
<evidence type="ECO:0000256" key="3">
    <source>
        <dbReference type="ARBA" id="ARBA00022833"/>
    </source>
</evidence>
<keyword evidence="2 4" id="KW-0863">Zinc-finger</keyword>
<evidence type="ECO:0008006" key="10">
    <source>
        <dbReference type="Google" id="ProtNLM"/>
    </source>
</evidence>
<accession>A0A5C3QKM1</accession>
<dbReference type="PROSITE" id="PS50828">
    <property type="entry name" value="SMR"/>
    <property type="match status" value="1"/>
</dbReference>
<dbReference type="GO" id="GO:0008270">
    <property type="term" value="F:zinc ion binding"/>
    <property type="evidence" value="ECO:0007669"/>
    <property type="project" value="UniProtKB-KW"/>
</dbReference>
<dbReference type="Pfam" id="PF14608">
    <property type="entry name" value="zf-CCCH_2"/>
    <property type="match status" value="1"/>
</dbReference>
<feature type="region of interest" description="Disordered" evidence="5">
    <location>
        <begin position="274"/>
        <end position="309"/>
    </location>
</feature>
<dbReference type="Proteomes" id="UP000305067">
    <property type="component" value="Unassembled WGS sequence"/>
</dbReference>
<dbReference type="InterPro" id="IPR036063">
    <property type="entry name" value="Smr_dom_sf"/>
</dbReference>
<dbReference type="InterPro" id="IPR002625">
    <property type="entry name" value="Smr_dom"/>
</dbReference>
<dbReference type="InterPro" id="IPR013899">
    <property type="entry name" value="DUF1771"/>
</dbReference>
<feature type="zinc finger region" description="C3H1-type" evidence="4">
    <location>
        <begin position="484"/>
        <end position="507"/>
    </location>
</feature>
<dbReference type="Gene3D" id="3.30.1370.110">
    <property type="match status" value="1"/>
</dbReference>
<dbReference type="AlphaFoldDB" id="A0A5C3QKM1"/>
<dbReference type="OrthoDB" id="3247158at2759"/>